<protein>
    <submittedName>
        <fullName evidence="1">Beta-amylase 1, chloroplastic-like</fullName>
    </submittedName>
</protein>
<keyword evidence="2" id="KW-1185">Reference proteome</keyword>
<dbReference type="EMBL" id="SMMG02000006">
    <property type="protein sequence ID" value="KAA3470414.1"/>
    <property type="molecule type" value="Genomic_DNA"/>
</dbReference>
<comment type="caution">
    <text evidence="1">The sequence shown here is derived from an EMBL/GenBank/DDBJ whole genome shotgun (WGS) entry which is preliminary data.</text>
</comment>
<sequence length="116" mass="13461">MSLFEDGGLLVELQVKPTLVSEIKEKQPSDETEGKVRLIQDRLKVASNRQKLYADQKRKDVEFSIGDRVYSERITKKESYEVRQNLSFEEEPVRILDREVISVSNVAFGIRVYRLG</sequence>
<reference evidence="2" key="1">
    <citation type="journal article" date="2019" name="Plant Biotechnol. J.">
        <title>Genome sequencing of the Australian wild diploid species Gossypium australe highlights disease resistance and delayed gland morphogenesis.</title>
        <authorList>
            <person name="Cai Y."/>
            <person name="Cai X."/>
            <person name="Wang Q."/>
            <person name="Wang P."/>
            <person name="Zhang Y."/>
            <person name="Cai C."/>
            <person name="Xu Y."/>
            <person name="Wang K."/>
            <person name="Zhou Z."/>
            <person name="Wang C."/>
            <person name="Geng S."/>
            <person name="Li B."/>
            <person name="Dong Q."/>
            <person name="Hou Y."/>
            <person name="Wang H."/>
            <person name="Ai P."/>
            <person name="Liu Z."/>
            <person name="Yi F."/>
            <person name="Sun M."/>
            <person name="An G."/>
            <person name="Cheng J."/>
            <person name="Zhang Y."/>
            <person name="Shi Q."/>
            <person name="Xie Y."/>
            <person name="Shi X."/>
            <person name="Chang Y."/>
            <person name="Huang F."/>
            <person name="Chen Y."/>
            <person name="Hong S."/>
            <person name="Mi L."/>
            <person name="Sun Q."/>
            <person name="Zhang L."/>
            <person name="Zhou B."/>
            <person name="Peng R."/>
            <person name="Zhang X."/>
            <person name="Liu F."/>
        </authorList>
    </citation>
    <scope>NUCLEOTIDE SEQUENCE [LARGE SCALE GENOMIC DNA]</scope>
    <source>
        <strain evidence="2">cv. PA1801</strain>
    </source>
</reference>
<accession>A0A5B6VN26</accession>
<evidence type="ECO:0000313" key="2">
    <source>
        <dbReference type="Proteomes" id="UP000325315"/>
    </source>
</evidence>
<organism evidence="1 2">
    <name type="scientific">Gossypium australe</name>
    <dbReference type="NCBI Taxonomy" id="47621"/>
    <lineage>
        <taxon>Eukaryota</taxon>
        <taxon>Viridiplantae</taxon>
        <taxon>Streptophyta</taxon>
        <taxon>Embryophyta</taxon>
        <taxon>Tracheophyta</taxon>
        <taxon>Spermatophyta</taxon>
        <taxon>Magnoliopsida</taxon>
        <taxon>eudicotyledons</taxon>
        <taxon>Gunneridae</taxon>
        <taxon>Pentapetalae</taxon>
        <taxon>rosids</taxon>
        <taxon>malvids</taxon>
        <taxon>Malvales</taxon>
        <taxon>Malvaceae</taxon>
        <taxon>Malvoideae</taxon>
        <taxon>Gossypium</taxon>
    </lineage>
</organism>
<dbReference type="AlphaFoldDB" id="A0A5B6VN26"/>
<name>A0A5B6VN26_9ROSI</name>
<dbReference type="Proteomes" id="UP000325315">
    <property type="component" value="Unassembled WGS sequence"/>
</dbReference>
<evidence type="ECO:0000313" key="1">
    <source>
        <dbReference type="EMBL" id="KAA3470414.1"/>
    </source>
</evidence>
<gene>
    <name evidence="1" type="ORF">EPI10_016126</name>
</gene>
<dbReference type="OrthoDB" id="998058at2759"/>
<proteinExistence type="predicted"/>